<proteinExistence type="predicted"/>
<comment type="caution">
    <text evidence="2">The sequence shown here is derived from an EMBL/GenBank/DDBJ whole genome shotgun (WGS) entry which is preliminary data.</text>
</comment>
<organism evidence="2 3">
    <name type="scientific">Trichonephila clavata</name>
    <name type="common">Joro spider</name>
    <name type="synonym">Nephila clavata</name>
    <dbReference type="NCBI Taxonomy" id="2740835"/>
    <lineage>
        <taxon>Eukaryota</taxon>
        <taxon>Metazoa</taxon>
        <taxon>Ecdysozoa</taxon>
        <taxon>Arthropoda</taxon>
        <taxon>Chelicerata</taxon>
        <taxon>Arachnida</taxon>
        <taxon>Araneae</taxon>
        <taxon>Araneomorphae</taxon>
        <taxon>Entelegynae</taxon>
        <taxon>Araneoidea</taxon>
        <taxon>Nephilidae</taxon>
        <taxon>Trichonephila</taxon>
    </lineage>
</organism>
<accession>A0A8X6GZ61</accession>
<keyword evidence="3" id="KW-1185">Reference proteome</keyword>
<reference evidence="2" key="1">
    <citation type="submission" date="2020-07" db="EMBL/GenBank/DDBJ databases">
        <title>Multicomponent nature underlies the extraordinary mechanical properties of spider dragline silk.</title>
        <authorList>
            <person name="Kono N."/>
            <person name="Nakamura H."/>
            <person name="Mori M."/>
            <person name="Yoshida Y."/>
            <person name="Ohtoshi R."/>
            <person name="Malay A.D."/>
            <person name="Moran D.A.P."/>
            <person name="Tomita M."/>
            <person name="Numata K."/>
            <person name="Arakawa K."/>
        </authorList>
    </citation>
    <scope>NUCLEOTIDE SEQUENCE</scope>
</reference>
<dbReference type="EMBL" id="BMAO01017192">
    <property type="protein sequence ID" value="GFR13997.1"/>
    <property type="molecule type" value="Genomic_DNA"/>
</dbReference>
<name>A0A8X6GZ61_TRICU</name>
<feature type="transmembrane region" description="Helical" evidence="1">
    <location>
        <begin position="23"/>
        <end position="44"/>
    </location>
</feature>
<dbReference type="Proteomes" id="UP000887116">
    <property type="component" value="Unassembled WGS sequence"/>
</dbReference>
<dbReference type="AlphaFoldDB" id="A0A8X6GZ61"/>
<dbReference type="OrthoDB" id="10352314at2759"/>
<evidence type="ECO:0000256" key="1">
    <source>
        <dbReference type="SAM" id="Phobius"/>
    </source>
</evidence>
<keyword evidence="1" id="KW-0472">Membrane</keyword>
<evidence type="ECO:0000313" key="3">
    <source>
        <dbReference type="Proteomes" id="UP000887116"/>
    </source>
</evidence>
<sequence>MRCFTDLFKVLQNLIYVWDYKNMLMGFFLEALMRIFDLCVFLLFRTEMFIFTMLEGFVNSAAVNIKEYSEKRRCKMSRRIT</sequence>
<keyword evidence="1" id="KW-0812">Transmembrane</keyword>
<gene>
    <name evidence="2" type="ORF">TNCT_726801</name>
</gene>
<protein>
    <submittedName>
        <fullName evidence="2">Uncharacterized protein</fullName>
    </submittedName>
</protein>
<keyword evidence="1" id="KW-1133">Transmembrane helix</keyword>
<evidence type="ECO:0000313" key="2">
    <source>
        <dbReference type="EMBL" id="GFR13997.1"/>
    </source>
</evidence>